<dbReference type="Gene3D" id="3.40.366.10">
    <property type="entry name" value="Malonyl-Coenzyme A Acyl Carrier Protein, domain 2"/>
    <property type="match status" value="1"/>
</dbReference>
<dbReference type="PANTHER" id="PTHR42681">
    <property type="entry name" value="MALONYL-COA-ACYL CARRIER PROTEIN TRANSACYLASE, MITOCHONDRIAL"/>
    <property type="match status" value="1"/>
</dbReference>
<dbReference type="InterPro" id="IPR050858">
    <property type="entry name" value="Mal-CoA-ACP_Trans/PKS_FabD"/>
</dbReference>
<dbReference type="SUPFAM" id="SSF52151">
    <property type="entry name" value="FabD/lysophospholipase-like"/>
    <property type="match status" value="1"/>
</dbReference>
<keyword evidence="3" id="KW-1185">Reference proteome</keyword>
<keyword evidence="2" id="KW-0012">Acyltransferase</keyword>
<name>A0AAW9QPA0_9BURK</name>
<protein>
    <submittedName>
        <fullName evidence="2">Acyltransferase domain-containing protein</fullName>
    </submittedName>
</protein>
<dbReference type="PANTHER" id="PTHR42681:SF6">
    <property type="entry name" value="BLL0263 PROTEIN"/>
    <property type="match status" value="1"/>
</dbReference>
<sequence>MSYALLFAGQGLQHPGMLPWLVEDDAVRRVQAVVGADWRTRLADRAWAGRNAHAQPLLTGLSLAAWAQLAPLLPAAPAAMAGYSVGELAAFAAAGAFDAATALALSIERAAWMDRCAASQSTGLLGVSGWSGPAFEAWLQRFGLVVAIRNGVDSVVAGGLQSVLPAAAEAAQQQGAHCTLLNVQVASHTPWMAEAARGFARLIAPMAFSPVRGWLFSNAAGRVASVPQLKQALATQIDHTVRWDECMDAIAGRQVACVLEVGPGQALARLWSQRHPGIPARSADDFRSARAVADWIARHGG</sequence>
<dbReference type="InterPro" id="IPR016036">
    <property type="entry name" value="Malonyl_transacylase_ACP-bd"/>
</dbReference>
<dbReference type="GO" id="GO:0005829">
    <property type="term" value="C:cytosol"/>
    <property type="evidence" value="ECO:0007669"/>
    <property type="project" value="TreeGrafter"/>
</dbReference>
<dbReference type="InterPro" id="IPR016035">
    <property type="entry name" value="Acyl_Trfase/lysoPLipase"/>
</dbReference>
<proteinExistence type="predicted"/>
<dbReference type="AlphaFoldDB" id="A0AAW9QPA0"/>
<accession>A0AAW9QPA0</accession>
<keyword evidence="2" id="KW-0808">Transferase</keyword>
<dbReference type="SUPFAM" id="SSF55048">
    <property type="entry name" value="Probable ACP-binding domain of malonyl-CoA ACP transacylase"/>
    <property type="match status" value="1"/>
</dbReference>
<organism evidence="2 3">
    <name type="scientific">Aquincola agrisoli</name>
    <dbReference type="NCBI Taxonomy" id="3119538"/>
    <lineage>
        <taxon>Bacteria</taxon>
        <taxon>Pseudomonadati</taxon>
        <taxon>Pseudomonadota</taxon>
        <taxon>Betaproteobacteria</taxon>
        <taxon>Burkholderiales</taxon>
        <taxon>Sphaerotilaceae</taxon>
        <taxon>Aquincola</taxon>
    </lineage>
</organism>
<dbReference type="RefSeq" id="WP_332293265.1">
    <property type="nucleotide sequence ID" value="NZ_JAZIBG010000058.1"/>
</dbReference>
<evidence type="ECO:0000313" key="3">
    <source>
        <dbReference type="Proteomes" id="UP001336250"/>
    </source>
</evidence>
<feature type="domain" description="Malonyl-CoA:ACP transacylase (MAT)" evidence="1">
    <location>
        <begin position="6"/>
        <end position="299"/>
    </location>
</feature>
<evidence type="ECO:0000313" key="2">
    <source>
        <dbReference type="EMBL" id="MEF7617502.1"/>
    </source>
</evidence>
<evidence type="ECO:0000259" key="1">
    <source>
        <dbReference type="SMART" id="SM00827"/>
    </source>
</evidence>
<dbReference type="Proteomes" id="UP001336250">
    <property type="component" value="Unassembled WGS sequence"/>
</dbReference>
<dbReference type="GO" id="GO:0004314">
    <property type="term" value="F:[acyl-carrier-protein] S-malonyltransferase activity"/>
    <property type="evidence" value="ECO:0007669"/>
    <property type="project" value="TreeGrafter"/>
</dbReference>
<dbReference type="EMBL" id="JAZIBG010000058">
    <property type="protein sequence ID" value="MEF7617502.1"/>
    <property type="molecule type" value="Genomic_DNA"/>
</dbReference>
<dbReference type="SMART" id="SM00827">
    <property type="entry name" value="PKS_AT"/>
    <property type="match status" value="1"/>
</dbReference>
<dbReference type="InterPro" id="IPR014043">
    <property type="entry name" value="Acyl_transferase_dom"/>
</dbReference>
<comment type="caution">
    <text evidence="2">The sequence shown here is derived from an EMBL/GenBank/DDBJ whole genome shotgun (WGS) entry which is preliminary data.</text>
</comment>
<reference evidence="2 3" key="1">
    <citation type="submission" date="2024-02" db="EMBL/GenBank/DDBJ databases">
        <title>Genome sequence of Aquincola sp. MAHUQ-54.</title>
        <authorList>
            <person name="Huq M.A."/>
        </authorList>
    </citation>
    <scope>NUCLEOTIDE SEQUENCE [LARGE SCALE GENOMIC DNA]</scope>
    <source>
        <strain evidence="2 3">MAHUQ-54</strain>
    </source>
</reference>
<dbReference type="GO" id="GO:0006633">
    <property type="term" value="P:fatty acid biosynthetic process"/>
    <property type="evidence" value="ECO:0007669"/>
    <property type="project" value="TreeGrafter"/>
</dbReference>
<gene>
    <name evidence="2" type="ORF">V4F39_26570</name>
</gene>
<dbReference type="Pfam" id="PF00698">
    <property type="entry name" value="Acyl_transf_1"/>
    <property type="match status" value="1"/>
</dbReference>
<dbReference type="InterPro" id="IPR001227">
    <property type="entry name" value="Ac_transferase_dom_sf"/>
</dbReference>
<dbReference type="Gene3D" id="3.30.70.250">
    <property type="entry name" value="Malonyl-CoA ACP transacylase, ACP-binding"/>
    <property type="match status" value="1"/>
</dbReference>